<dbReference type="EMBL" id="AZGA01000048">
    <property type="protein sequence ID" value="KRM33562.1"/>
    <property type="molecule type" value="Genomic_DNA"/>
</dbReference>
<evidence type="ECO:0000256" key="8">
    <source>
        <dbReference type="SAM" id="MobiDB-lite"/>
    </source>
</evidence>
<dbReference type="PANTHER" id="PTHR33908:SF3">
    <property type="entry name" value="UNDECAPRENYL PHOSPHATE-ALPHA-4-AMINO-4-DEOXY-L-ARABINOSE ARABINOSYL TRANSFERASE"/>
    <property type="match status" value="1"/>
</dbReference>
<dbReference type="InterPro" id="IPR056785">
    <property type="entry name" value="YkcA/B-like_C"/>
</dbReference>
<feature type="transmembrane region" description="Helical" evidence="9">
    <location>
        <begin position="385"/>
        <end position="405"/>
    </location>
</feature>
<evidence type="ECO:0000256" key="3">
    <source>
        <dbReference type="ARBA" id="ARBA00022676"/>
    </source>
</evidence>
<feature type="transmembrane region" description="Helical" evidence="9">
    <location>
        <begin position="441"/>
        <end position="460"/>
    </location>
</feature>
<dbReference type="eggNOG" id="COG1807">
    <property type="taxonomic scope" value="Bacteria"/>
</dbReference>
<dbReference type="GO" id="GO:0016763">
    <property type="term" value="F:pentosyltransferase activity"/>
    <property type="evidence" value="ECO:0007669"/>
    <property type="project" value="TreeGrafter"/>
</dbReference>
<evidence type="ECO:0000256" key="9">
    <source>
        <dbReference type="SAM" id="Phobius"/>
    </source>
</evidence>
<keyword evidence="2" id="KW-1003">Cell membrane</keyword>
<feature type="transmembrane region" description="Helical" evidence="9">
    <location>
        <begin position="44"/>
        <end position="66"/>
    </location>
</feature>
<evidence type="ECO:0000313" key="13">
    <source>
        <dbReference type="Proteomes" id="UP000051236"/>
    </source>
</evidence>
<dbReference type="AlphaFoldDB" id="A0A0R1XTX2"/>
<evidence type="ECO:0000256" key="6">
    <source>
        <dbReference type="ARBA" id="ARBA00022989"/>
    </source>
</evidence>
<feature type="compositionally biased region" description="Low complexity" evidence="8">
    <location>
        <begin position="641"/>
        <end position="659"/>
    </location>
</feature>
<organism evidence="12 13">
    <name type="scientific">Agrilactobacillus composti DSM 18527 = JCM 14202</name>
    <dbReference type="NCBI Taxonomy" id="1423734"/>
    <lineage>
        <taxon>Bacteria</taxon>
        <taxon>Bacillati</taxon>
        <taxon>Bacillota</taxon>
        <taxon>Bacilli</taxon>
        <taxon>Lactobacillales</taxon>
        <taxon>Lactobacillaceae</taxon>
        <taxon>Agrilactobacillus</taxon>
    </lineage>
</organism>
<feature type="transmembrane region" description="Helical" evidence="9">
    <location>
        <begin position="78"/>
        <end position="97"/>
    </location>
</feature>
<evidence type="ECO:0000259" key="11">
    <source>
        <dbReference type="Pfam" id="PF24878"/>
    </source>
</evidence>
<evidence type="ECO:0000259" key="10">
    <source>
        <dbReference type="Pfam" id="PF13231"/>
    </source>
</evidence>
<dbReference type="Proteomes" id="UP000051236">
    <property type="component" value="Unassembled WGS sequence"/>
</dbReference>
<feature type="transmembrane region" description="Helical" evidence="9">
    <location>
        <begin position="350"/>
        <end position="369"/>
    </location>
</feature>
<feature type="transmembrane region" description="Helical" evidence="9">
    <location>
        <begin position="130"/>
        <end position="146"/>
    </location>
</feature>
<evidence type="ECO:0000256" key="2">
    <source>
        <dbReference type="ARBA" id="ARBA00022475"/>
    </source>
</evidence>
<comment type="subcellular location">
    <subcellularLocation>
        <location evidence="1">Cell membrane</location>
        <topology evidence="1">Multi-pass membrane protein</topology>
    </subcellularLocation>
</comment>
<reference evidence="12 13" key="1">
    <citation type="journal article" date="2015" name="Genome Announc.">
        <title>Expanding the biotechnology potential of lactobacilli through comparative genomics of 213 strains and associated genera.</title>
        <authorList>
            <person name="Sun Z."/>
            <person name="Harris H.M."/>
            <person name="McCann A."/>
            <person name="Guo C."/>
            <person name="Argimon S."/>
            <person name="Zhang W."/>
            <person name="Yang X."/>
            <person name="Jeffery I.B."/>
            <person name="Cooney J.C."/>
            <person name="Kagawa T.F."/>
            <person name="Liu W."/>
            <person name="Song Y."/>
            <person name="Salvetti E."/>
            <person name="Wrobel A."/>
            <person name="Rasinkangas P."/>
            <person name="Parkhill J."/>
            <person name="Rea M.C."/>
            <person name="O'Sullivan O."/>
            <person name="Ritari J."/>
            <person name="Douillard F.P."/>
            <person name="Paul Ross R."/>
            <person name="Yang R."/>
            <person name="Briner A.E."/>
            <person name="Felis G.E."/>
            <person name="de Vos W.M."/>
            <person name="Barrangou R."/>
            <person name="Klaenhammer T.R."/>
            <person name="Caufield P.W."/>
            <person name="Cui Y."/>
            <person name="Zhang H."/>
            <person name="O'Toole P.W."/>
        </authorList>
    </citation>
    <scope>NUCLEOTIDE SEQUENCE [LARGE SCALE GENOMIC DNA]</scope>
    <source>
        <strain evidence="12 13">DSM 18527</strain>
    </source>
</reference>
<dbReference type="Pfam" id="PF13231">
    <property type="entry name" value="PMT_2"/>
    <property type="match status" value="1"/>
</dbReference>
<feature type="region of interest" description="Disordered" evidence="8">
    <location>
        <begin position="257"/>
        <end position="322"/>
    </location>
</feature>
<feature type="transmembrane region" description="Helical" evidence="9">
    <location>
        <begin position="199"/>
        <end position="219"/>
    </location>
</feature>
<feature type="transmembrane region" description="Helical" evidence="9">
    <location>
        <begin position="411"/>
        <end position="429"/>
    </location>
</feature>
<proteinExistence type="predicted"/>
<feature type="compositionally biased region" description="Low complexity" evidence="8">
    <location>
        <begin position="267"/>
        <end position="301"/>
    </location>
</feature>
<dbReference type="PANTHER" id="PTHR33908">
    <property type="entry name" value="MANNOSYLTRANSFERASE YKCB-RELATED"/>
    <property type="match status" value="1"/>
</dbReference>
<dbReference type="PATRIC" id="fig|1423734.3.peg.2789"/>
<feature type="transmembrane region" description="Helical" evidence="9">
    <location>
        <begin position="494"/>
        <end position="511"/>
    </location>
</feature>
<gene>
    <name evidence="12" type="ORF">FC83_GL002744</name>
</gene>
<dbReference type="Pfam" id="PF24878">
    <property type="entry name" value="YkcB_C"/>
    <property type="match status" value="1"/>
</dbReference>
<feature type="compositionally biased region" description="Polar residues" evidence="8">
    <location>
        <begin position="660"/>
        <end position="669"/>
    </location>
</feature>
<feature type="region of interest" description="Disordered" evidence="8">
    <location>
        <begin position="641"/>
        <end position="714"/>
    </location>
</feature>
<evidence type="ECO:0000256" key="4">
    <source>
        <dbReference type="ARBA" id="ARBA00022679"/>
    </source>
</evidence>
<keyword evidence="7 9" id="KW-0472">Membrane</keyword>
<feature type="transmembrane region" description="Helical" evidence="9">
    <location>
        <begin position="466"/>
        <end position="485"/>
    </location>
</feature>
<sequence>MDIYLILILLLALFLYGWNTWNAGTANTYYTAAIKSMTMSWHNFWYAAFDPAGFITVDKPPVALWFMAISAKIFGLHGWSIVLPSVLFGVGSVYLIYKMIAPKFGVIPGRLAALVMVLTPIAVADSRTNNMDATLIFFLLLAGWFLQKSVDKAKLRYLFISFALIGIAFNVKMLQAYMVVPAMLLYYWIAAKKKWPKRAGWLMVAMAVLAVFTLIWPVSVDSTSASKRPYIGSSQTNSVMELAFGYNGTQRLLGQSTGTGGRFPGMGNNKTTTKTKTGTNQAMPGGTGKAPTGAPGGKMPTGAGGKATGKAPTGMGGRNRGMGGGAGGGAFDIGTAGITRLFQTSLGRQISWLLPFAIIGFISAFAYYIDRKKRWYQLTQQQKELLYWIGWGVPVFAFFSVASFFHPYYTIMLAPPIAALVGIGAYTGFKQFKSLSLKNWRTYLLPLAFLSTLALQAYYVATYYLWLTWLLAVAGVLLTILAFGFKAKKQLKPISIVGLVALLLAPGWWSLTPTLASESAQIPTAGPDLLNQSGGGMGNGGGMDGQGLSTTTLNYLLKHQGNAKYLFAAPDTSAAASVIIKTGKAVMAIGGFNGTDPSLTLKQFKALVAKGEVKYYLSSGKGSSTAITKWVEKYGKKLNISGSSSTTTTSKTASSKTTANNPGTTAPQKPTTTGGPNGAAAGNRTARPSMPNNATAKTRGTTRQGDFGGFGGFGGQNQTIYDLTSAIKKSNQ</sequence>
<feature type="domain" description="Putative mannosyltransferase YkcA/B-like C-terminal" evidence="11">
    <location>
        <begin position="553"/>
        <end position="633"/>
    </location>
</feature>
<dbReference type="GO" id="GO:0005886">
    <property type="term" value="C:plasma membrane"/>
    <property type="evidence" value="ECO:0007669"/>
    <property type="project" value="UniProtKB-SubCell"/>
</dbReference>
<feature type="domain" description="Glycosyltransferase RgtA/B/C/D-like" evidence="10">
    <location>
        <begin position="58"/>
        <end position="216"/>
    </location>
</feature>
<feature type="compositionally biased region" description="Low complexity" evidence="8">
    <location>
        <begin position="670"/>
        <end position="688"/>
    </location>
</feature>
<keyword evidence="6 9" id="KW-1133">Transmembrane helix</keyword>
<keyword evidence="5 9" id="KW-0812">Transmembrane</keyword>
<dbReference type="GO" id="GO:0009103">
    <property type="term" value="P:lipopolysaccharide biosynthetic process"/>
    <property type="evidence" value="ECO:0007669"/>
    <property type="project" value="UniProtKB-ARBA"/>
</dbReference>
<accession>A0A0R1XTX2</accession>
<keyword evidence="4 12" id="KW-0808">Transferase</keyword>
<evidence type="ECO:0000256" key="5">
    <source>
        <dbReference type="ARBA" id="ARBA00022692"/>
    </source>
</evidence>
<evidence type="ECO:0000313" key="12">
    <source>
        <dbReference type="EMBL" id="KRM33562.1"/>
    </source>
</evidence>
<keyword evidence="3" id="KW-0328">Glycosyltransferase</keyword>
<protein>
    <submittedName>
        <fullName evidence="12">Glycosyltransferase</fullName>
    </submittedName>
</protein>
<feature type="transmembrane region" description="Helical" evidence="9">
    <location>
        <begin position="158"/>
        <end position="187"/>
    </location>
</feature>
<evidence type="ECO:0000256" key="7">
    <source>
        <dbReference type="ARBA" id="ARBA00023136"/>
    </source>
</evidence>
<keyword evidence="13" id="KW-1185">Reference proteome</keyword>
<dbReference type="InterPro" id="IPR050297">
    <property type="entry name" value="LipidA_mod_glycosyltrf_83"/>
</dbReference>
<evidence type="ECO:0000256" key="1">
    <source>
        <dbReference type="ARBA" id="ARBA00004651"/>
    </source>
</evidence>
<dbReference type="GO" id="GO:0010041">
    <property type="term" value="P:response to iron(III) ion"/>
    <property type="evidence" value="ECO:0007669"/>
    <property type="project" value="TreeGrafter"/>
</dbReference>
<comment type="caution">
    <text evidence="12">The sequence shown here is derived from an EMBL/GenBank/DDBJ whole genome shotgun (WGS) entry which is preliminary data.</text>
</comment>
<dbReference type="STRING" id="1423734.FC83_GL002744"/>
<name>A0A0R1XTX2_9LACO</name>
<dbReference type="InterPro" id="IPR038731">
    <property type="entry name" value="RgtA/B/C-like"/>
</dbReference>
<feature type="transmembrane region" description="Helical" evidence="9">
    <location>
        <begin position="103"/>
        <end position="123"/>
    </location>
</feature>